<dbReference type="InterPro" id="IPR020557">
    <property type="entry name" value="Fumarate_lyase_CS"/>
</dbReference>
<protein>
    <submittedName>
        <fullName evidence="3">Aspartate ammonia-lyase</fullName>
        <ecNumber evidence="3">4.3.1.1</ecNumber>
    </submittedName>
</protein>
<dbReference type="InterPro" id="IPR008948">
    <property type="entry name" value="L-Aspartase-like"/>
</dbReference>
<keyword evidence="4" id="KW-1185">Reference proteome</keyword>
<dbReference type="GO" id="GO:0008797">
    <property type="term" value="F:aspartate ammonia-lyase activity"/>
    <property type="evidence" value="ECO:0007669"/>
    <property type="project" value="UniProtKB-EC"/>
</dbReference>
<sequence length="388" mass="41294">MQSQCGGGLLRKELAAPISQACTEIARGRFAEQFVVDIYQGGAGTSTNMNMNEVIANRALLLLGKKPGDYATVDPLGHVNLSQSTNDCYASAVRLATYALNAGLVVVLDELVKSLARKADEYSDIPKLGRTQLQDAVPMTVGAELGAFAATLREDVLRLSELPDMFLEINLGGTAIGSGVGAKPGYRDHIVDAVAAEFNLPVRAADNLYEASWDMGSFVLYSGLLKRLAVKLSKLANDLRLLTSGPRGGFGEVLLPERQAGSSLMPGKINPVIPEALNQVAFRVFGLDTSITFAAEAGQLQLNAFEPLIFLSIHEAVTLLSAAITMFRVNCAEGIQVDAQQCRERLESSAASATEAAQSLGYTEAAKIARIAAANGMNWSEALQNRQS</sequence>
<organism evidence="3 4">
    <name type="scientific">Sphingobium fluviale</name>
    <dbReference type="NCBI Taxonomy" id="2506423"/>
    <lineage>
        <taxon>Bacteria</taxon>
        <taxon>Pseudomonadati</taxon>
        <taxon>Pseudomonadota</taxon>
        <taxon>Alphaproteobacteria</taxon>
        <taxon>Sphingomonadales</taxon>
        <taxon>Sphingomonadaceae</taxon>
        <taxon>Sphingobium</taxon>
    </lineage>
</organism>
<reference evidence="4" key="1">
    <citation type="submission" date="2019-01" db="EMBL/GenBank/DDBJ databases">
        <title>Cytophagaceae bacterium strain CAR-16.</title>
        <authorList>
            <person name="Chen W.-M."/>
        </authorList>
    </citation>
    <scope>NUCLEOTIDE SEQUENCE [LARGE SCALE GENOMIC DNA]</scope>
    <source>
        <strain evidence="4">CHR27</strain>
    </source>
</reference>
<dbReference type="InterPro" id="IPR022761">
    <property type="entry name" value="Fumarate_lyase_N"/>
</dbReference>
<proteinExistence type="predicted"/>
<dbReference type="GO" id="GO:0005829">
    <property type="term" value="C:cytosol"/>
    <property type="evidence" value="ECO:0007669"/>
    <property type="project" value="TreeGrafter"/>
</dbReference>
<dbReference type="FunFam" id="1.20.200.10:FF:000001">
    <property type="entry name" value="Fumarate hydratase, mitochondrial"/>
    <property type="match status" value="1"/>
</dbReference>
<accession>A0A4Q1KDQ0</accession>
<dbReference type="Gene3D" id="1.10.275.10">
    <property type="entry name" value="Fumarase/aspartase (N-terminal domain)"/>
    <property type="match status" value="1"/>
</dbReference>
<gene>
    <name evidence="3" type="primary">aspA</name>
    <name evidence="3" type="ORF">EQG66_14470</name>
</gene>
<dbReference type="PANTHER" id="PTHR42696:SF2">
    <property type="entry name" value="ASPARTATE AMMONIA-LYASE"/>
    <property type="match status" value="1"/>
</dbReference>
<dbReference type="AlphaFoldDB" id="A0A4Q1KDQ0"/>
<evidence type="ECO:0000313" key="3">
    <source>
        <dbReference type="EMBL" id="RXR25208.1"/>
    </source>
</evidence>
<dbReference type="PROSITE" id="PS00163">
    <property type="entry name" value="FUMARATE_LYASES"/>
    <property type="match status" value="1"/>
</dbReference>
<dbReference type="PANTHER" id="PTHR42696">
    <property type="entry name" value="ASPARTATE AMMONIA-LYASE"/>
    <property type="match status" value="1"/>
</dbReference>
<keyword evidence="1 3" id="KW-0456">Lyase</keyword>
<evidence type="ECO:0000256" key="1">
    <source>
        <dbReference type="ARBA" id="ARBA00023239"/>
    </source>
</evidence>
<dbReference type="InterPro" id="IPR024083">
    <property type="entry name" value="Fumarase/histidase_N"/>
</dbReference>
<dbReference type="SUPFAM" id="SSF48557">
    <property type="entry name" value="L-aspartase-like"/>
    <property type="match status" value="1"/>
</dbReference>
<dbReference type="InterPro" id="IPR000362">
    <property type="entry name" value="Fumarate_lyase_fam"/>
</dbReference>
<dbReference type="OrthoDB" id="9802809at2"/>
<dbReference type="InterPro" id="IPR051546">
    <property type="entry name" value="Aspartate_Ammonia-Lyase"/>
</dbReference>
<dbReference type="EMBL" id="SBKP01000022">
    <property type="protein sequence ID" value="RXR25208.1"/>
    <property type="molecule type" value="Genomic_DNA"/>
</dbReference>
<evidence type="ECO:0000259" key="2">
    <source>
        <dbReference type="Pfam" id="PF00206"/>
    </source>
</evidence>
<dbReference type="GO" id="GO:0006531">
    <property type="term" value="P:aspartate metabolic process"/>
    <property type="evidence" value="ECO:0007669"/>
    <property type="project" value="TreeGrafter"/>
</dbReference>
<dbReference type="Gene3D" id="1.20.200.10">
    <property type="entry name" value="Fumarase/aspartase (Central domain)"/>
    <property type="match status" value="1"/>
</dbReference>
<dbReference type="Proteomes" id="UP000290958">
    <property type="component" value="Unassembled WGS sequence"/>
</dbReference>
<dbReference type="PRINTS" id="PR00149">
    <property type="entry name" value="FUMRATELYASE"/>
</dbReference>
<name>A0A4Q1KDQ0_9SPHN</name>
<comment type="caution">
    <text evidence="3">The sequence shown here is derived from an EMBL/GenBank/DDBJ whole genome shotgun (WGS) entry which is preliminary data.</text>
</comment>
<dbReference type="EC" id="4.3.1.1" evidence="3"/>
<evidence type="ECO:0000313" key="4">
    <source>
        <dbReference type="Proteomes" id="UP000290958"/>
    </source>
</evidence>
<dbReference type="Pfam" id="PF00206">
    <property type="entry name" value="Lyase_1"/>
    <property type="match status" value="1"/>
</dbReference>
<feature type="domain" description="Fumarate lyase N-terminal" evidence="2">
    <location>
        <begin position="9"/>
        <end position="286"/>
    </location>
</feature>